<organism evidence="11">
    <name type="scientific">Candidatus Moduliflexus flocculans</name>
    <dbReference type="NCBI Taxonomy" id="1499966"/>
    <lineage>
        <taxon>Bacteria</taxon>
        <taxon>Candidatus Moduliflexota</taxon>
        <taxon>Candidatus Moduliflexia</taxon>
        <taxon>Candidatus Moduliflexales</taxon>
        <taxon>Candidatus Moduliflexaceae</taxon>
    </lineage>
</organism>
<accession>A0A081BPU7</accession>
<evidence type="ECO:0000259" key="10">
    <source>
        <dbReference type="PROSITE" id="PS50893"/>
    </source>
</evidence>
<keyword evidence="4" id="KW-0762">Sugar transport</keyword>
<gene>
    <name evidence="11" type="ORF">U14_03664</name>
</gene>
<keyword evidence="9" id="KW-0472">Membrane</keyword>
<reference evidence="11" key="1">
    <citation type="journal article" date="2015" name="PeerJ">
        <title>First genomic representation of candidate bacterial phylum KSB3 points to enhanced environmental sensing as a trigger of wastewater bulking.</title>
        <authorList>
            <person name="Sekiguchi Y."/>
            <person name="Ohashi A."/>
            <person name="Parks D.H."/>
            <person name="Yamauchi T."/>
            <person name="Tyson G.W."/>
            <person name="Hugenholtz P."/>
        </authorList>
    </citation>
    <scope>NUCLEOTIDE SEQUENCE [LARGE SCALE GENOMIC DNA]</scope>
</reference>
<dbReference type="InterPro" id="IPR003593">
    <property type="entry name" value="AAA+_ATPase"/>
</dbReference>
<feature type="domain" description="ABC transporter" evidence="10">
    <location>
        <begin position="8"/>
        <end position="245"/>
    </location>
</feature>
<dbReference type="Proteomes" id="UP000030700">
    <property type="component" value="Unassembled WGS sequence"/>
</dbReference>
<dbReference type="Gene3D" id="3.40.50.300">
    <property type="entry name" value="P-loop containing nucleotide triphosphate hydrolases"/>
    <property type="match status" value="2"/>
</dbReference>
<dbReference type="InterPro" id="IPR017871">
    <property type="entry name" value="ABC_transporter-like_CS"/>
</dbReference>
<dbReference type="SUPFAM" id="SSF52540">
    <property type="entry name" value="P-loop containing nucleoside triphosphate hydrolases"/>
    <property type="match status" value="2"/>
</dbReference>
<evidence type="ECO:0000313" key="12">
    <source>
        <dbReference type="Proteomes" id="UP000030700"/>
    </source>
</evidence>
<dbReference type="EMBL" id="DF820458">
    <property type="protein sequence ID" value="GAK52413.1"/>
    <property type="molecule type" value="Genomic_DNA"/>
</dbReference>
<sequence length="499" mass="55460">MNATTHTVMMKGITKSFPGVKALQNVDFAVKPGEVKALMGENGAGKSTLIKILTGAYSLDAGEIHINGVKVEKMSPIISEQLGISAVYQNMMLAEHLSVAENVMMGSMPTRFGVLNTKALTQKTQKILEKIGYAGVIDPREYVKNLSASQQGMVAIVRAMSRNAKIIIFDEPTAVLASREAEELFKVIHWLRDQNISIIYISHRMEEIFKLCDTVAVMKDGKYVGEKRVTDTNEDDLISMMVGRELVHDHYDADRKIGAEMLRIEHITNKRVNECSLTLRQGEIIGLYGLVGSGRTELARAIFGADSIESGEIYIKGKLLKAVTPRKSIDHEMGLLPEDRRRQGLAQKMSVEHNLNMPIYPRISVMGIINRMKEKTICAEYIKTLAIKTPSPKQLVRNLSGGNQQKVVVAKWLASHSKVFIMDEPTNGIDVGAKEEIYSLINALAKEGSSILMVSSYMTELMSICDRIIVMRNGRLVATVERPDFNEEKILSFAIKQTT</sequence>
<keyword evidence="5" id="KW-0677">Repeat</keyword>
<comment type="subcellular location">
    <subcellularLocation>
        <location evidence="1">Cell membrane</location>
        <topology evidence="1">Peripheral membrane protein</topology>
    </subcellularLocation>
</comment>
<keyword evidence="3" id="KW-1003">Cell membrane</keyword>
<dbReference type="GO" id="GO:0016887">
    <property type="term" value="F:ATP hydrolysis activity"/>
    <property type="evidence" value="ECO:0007669"/>
    <property type="project" value="InterPro"/>
</dbReference>
<dbReference type="InterPro" id="IPR050107">
    <property type="entry name" value="ABC_carbohydrate_import_ATPase"/>
</dbReference>
<dbReference type="PROSITE" id="PS50893">
    <property type="entry name" value="ABC_TRANSPORTER_2"/>
    <property type="match status" value="2"/>
</dbReference>
<protein>
    <submittedName>
        <fullName evidence="11">ABC transporter related</fullName>
    </submittedName>
</protein>
<evidence type="ECO:0000256" key="2">
    <source>
        <dbReference type="ARBA" id="ARBA00022448"/>
    </source>
</evidence>
<keyword evidence="6" id="KW-0547">Nucleotide-binding</keyword>
<dbReference type="CDD" id="cd03216">
    <property type="entry name" value="ABC_Carb_Monos_I"/>
    <property type="match status" value="1"/>
</dbReference>
<dbReference type="CDD" id="cd03215">
    <property type="entry name" value="ABC_Carb_Monos_II"/>
    <property type="match status" value="1"/>
</dbReference>
<evidence type="ECO:0000256" key="9">
    <source>
        <dbReference type="ARBA" id="ARBA00023136"/>
    </source>
</evidence>
<evidence type="ECO:0000256" key="5">
    <source>
        <dbReference type="ARBA" id="ARBA00022737"/>
    </source>
</evidence>
<dbReference type="AlphaFoldDB" id="A0A081BPU7"/>
<dbReference type="GO" id="GO:0005886">
    <property type="term" value="C:plasma membrane"/>
    <property type="evidence" value="ECO:0007669"/>
    <property type="project" value="UniProtKB-SubCell"/>
</dbReference>
<feature type="domain" description="ABC transporter" evidence="10">
    <location>
        <begin position="257"/>
        <end position="498"/>
    </location>
</feature>
<dbReference type="PANTHER" id="PTHR43790:SF3">
    <property type="entry name" value="D-ALLOSE IMPORT ATP-BINDING PROTEIN ALSA-RELATED"/>
    <property type="match status" value="1"/>
</dbReference>
<evidence type="ECO:0000256" key="3">
    <source>
        <dbReference type="ARBA" id="ARBA00022475"/>
    </source>
</evidence>
<evidence type="ECO:0000256" key="4">
    <source>
        <dbReference type="ARBA" id="ARBA00022597"/>
    </source>
</evidence>
<proteinExistence type="predicted"/>
<dbReference type="InterPro" id="IPR027417">
    <property type="entry name" value="P-loop_NTPase"/>
</dbReference>
<dbReference type="PANTHER" id="PTHR43790">
    <property type="entry name" value="CARBOHYDRATE TRANSPORT ATP-BINDING PROTEIN MG119-RELATED"/>
    <property type="match status" value="1"/>
</dbReference>
<dbReference type="InterPro" id="IPR003439">
    <property type="entry name" value="ABC_transporter-like_ATP-bd"/>
</dbReference>
<name>A0A081BPU7_9BACT</name>
<dbReference type="GO" id="GO:0005524">
    <property type="term" value="F:ATP binding"/>
    <property type="evidence" value="ECO:0007669"/>
    <property type="project" value="UniProtKB-KW"/>
</dbReference>
<keyword evidence="8" id="KW-1278">Translocase</keyword>
<dbReference type="HOGENOM" id="CLU_000604_92_3_0"/>
<evidence type="ECO:0000256" key="7">
    <source>
        <dbReference type="ARBA" id="ARBA00022840"/>
    </source>
</evidence>
<evidence type="ECO:0000313" key="11">
    <source>
        <dbReference type="EMBL" id="GAK52413.1"/>
    </source>
</evidence>
<dbReference type="STRING" id="1499966.U14_03664"/>
<dbReference type="SMART" id="SM00382">
    <property type="entry name" value="AAA"/>
    <property type="match status" value="2"/>
</dbReference>
<keyword evidence="7" id="KW-0067">ATP-binding</keyword>
<dbReference type="PROSITE" id="PS00211">
    <property type="entry name" value="ABC_TRANSPORTER_1"/>
    <property type="match status" value="1"/>
</dbReference>
<dbReference type="Pfam" id="PF00005">
    <property type="entry name" value="ABC_tran"/>
    <property type="match status" value="2"/>
</dbReference>
<dbReference type="FunFam" id="3.40.50.300:FF:000127">
    <property type="entry name" value="Ribose import ATP-binding protein RbsA"/>
    <property type="match status" value="1"/>
</dbReference>
<evidence type="ECO:0000256" key="6">
    <source>
        <dbReference type="ARBA" id="ARBA00022741"/>
    </source>
</evidence>
<keyword evidence="12" id="KW-1185">Reference proteome</keyword>
<evidence type="ECO:0000256" key="8">
    <source>
        <dbReference type="ARBA" id="ARBA00022967"/>
    </source>
</evidence>
<evidence type="ECO:0000256" key="1">
    <source>
        <dbReference type="ARBA" id="ARBA00004202"/>
    </source>
</evidence>
<keyword evidence="2" id="KW-0813">Transport</keyword>